<accession>A0A2P2LS04</accession>
<dbReference type="AlphaFoldDB" id="A0A2P2LS04"/>
<sequence>MIICAASRLKYRPSPPRTSNPFL</sequence>
<reference evidence="1" key="1">
    <citation type="submission" date="2018-02" db="EMBL/GenBank/DDBJ databases">
        <title>Rhizophora mucronata_Transcriptome.</title>
        <authorList>
            <person name="Meera S.P."/>
            <person name="Sreeshan A."/>
            <person name="Augustine A."/>
        </authorList>
    </citation>
    <scope>NUCLEOTIDE SEQUENCE</scope>
    <source>
        <tissue evidence="1">Leaf</tissue>
    </source>
</reference>
<evidence type="ECO:0000313" key="1">
    <source>
        <dbReference type="EMBL" id="MBX20759.1"/>
    </source>
</evidence>
<name>A0A2P2LS04_RHIMU</name>
<dbReference type="EMBL" id="GGEC01040275">
    <property type="protein sequence ID" value="MBX20759.1"/>
    <property type="molecule type" value="Transcribed_RNA"/>
</dbReference>
<proteinExistence type="predicted"/>
<protein>
    <submittedName>
        <fullName evidence="1">Uncharacterized protein MANES_06G141300</fullName>
    </submittedName>
</protein>
<organism evidence="1">
    <name type="scientific">Rhizophora mucronata</name>
    <name type="common">Asiatic mangrove</name>
    <dbReference type="NCBI Taxonomy" id="61149"/>
    <lineage>
        <taxon>Eukaryota</taxon>
        <taxon>Viridiplantae</taxon>
        <taxon>Streptophyta</taxon>
        <taxon>Embryophyta</taxon>
        <taxon>Tracheophyta</taxon>
        <taxon>Spermatophyta</taxon>
        <taxon>Magnoliopsida</taxon>
        <taxon>eudicotyledons</taxon>
        <taxon>Gunneridae</taxon>
        <taxon>Pentapetalae</taxon>
        <taxon>rosids</taxon>
        <taxon>fabids</taxon>
        <taxon>Malpighiales</taxon>
        <taxon>Rhizophoraceae</taxon>
        <taxon>Rhizophora</taxon>
    </lineage>
</organism>